<evidence type="ECO:0000313" key="2">
    <source>
        <dbReference type="Proteomes" id="UP000006329"/>
    </source>
</evidence>
<keyword evidence="2" id="KW-1185">Reference proteome</keyword>
<dbReference type="AlphaFoldDB" id="A0A0E2BQP0"/>
<dbReference type="Proteomes" id="UP000006329">
    <property type="component" value="Unassembled WGS sequence"/>
</dbReference>
<gene>
    <name evidence="1" type="ORF">LEP1GSC179_2449</name>
</gene>
<comment type="caution">
    <text evidence="1">The sequence shown here is derived from an EMBL/GenBank/DDBJ whole genome shotgun (WGS) entry which is preliminary data.</text>
</comment>
<evidence type="ECO:0000313" key="1">
    <source>
        <dbReference type="EMBL" id="EKO33737.1"/>
    </source>
</evidence>
<protein>
    <submittedName>
        <fullName evidence="1">Uncharacterized protein</fullName>
    </submittedName>
</protein>
<sequence length="44" mass="5033">MAPLANRKILNLLLPFLLKLFGLILRKLHDSYSLVPKLDSQISE</sequence>
<accession>A0A0E2BQP0</accession>
<name>A0A0E2BQP0_9LEPT</name>
<reference evidence="1" key="1">
    <citation type="submission" date="2012-10" db="EMBL/GenBank/DDBJ databases">
        <authorList>
            <person name="Harkins D.M."/>
            <person name="Durkin A.S."/>
            <person name="Brinkac L.M."/>
            <person name="Haft D.H."/>
            <person name="Selengut J.D."/>
            <person name="Sanka R."/>
            <person name="DePew J."/>
            <person name="Purushe J."/>
            <person name="Matthias M.A."/>
            <person name="Vinetz J.M."/>
            <person name="Sutton G.G."/>
            <person name="Nierman W.C."/>
            <person name="Fouts D.E."/>
        </authorList>
    </citation>
    <scope>NUCLEOTIDE SEQUENCE [LARGE SCALE GENOMIC DNA]</scope>
    <source>
        <strain evidence="1">MOR084</strain>
    </source>
</reference>
<dbReference type="EMBL" id="AHON02000044">
    <property type="protein sequence ID" value="EKO33737.1"/>
    <property type="molecule type" value="Genomic_DNA"/>
</dbReference>
<organism evidence="1 2">
    <name type="scientific">Leptospira santarosai str. MOR084</name>
    <dbReference type="NCBI Taxonomy" id="1049984"/>
    <lineage>
        <taxon>Bacteria</taxon>
        <taxon>Pseudomonadati</taxon>
        <taxon>Spirochaetota</taxon>
        <taxon>Spirochaetia</taxon>
        <taxon>Leptospirales</taxon>
        <taxon>Leptospiraceae</taxon>
        <taxon>Leptospira</taxon>
    </lineage>
</organism>
<proteinExistence type="predicted"/>